<evidence type="ECO:0000313" key="4">
    <source>
        <dbReference type="Proteomes" id="UP000316621"/>
    </source>
</evidence>
<dbReference type="Gramene" id="RZC54734">
    <property type="protein sequence ID" value="RZC54734"/>
    <property type="gene ID" value="C5167_013585"/>
</dbReference>
<protein>
    <recommendedName>
        <fullName evidence="5">Pentatricopeptide repeat-containing protein</fullName>
    </recommendedName>
</protein>
<dbReference type="Proteomes" id="UP000316621">
    <property type="component" value="Chromosome 3"/>
</dbReference>
<dbReference type="GO" id="GO:0009451">
    <property type="term" value="P:RNA modification"/>
    <property type="evidence" value="ECO:0007669"/>
    <property type="project" value="InterPro"/>
</dbReference>
<dbReference type="InterPro" id="IPR011990">
    <property type="entry name" value="TPR-like_helical_dom_sf"/>
</dbReference>
<dbReference type="GO" id="GO:0003723">
    <property type="term" value="F:RNA binding"/>
    <property type="evidence" value="ECO:0007669"/>
    <property type="project" value="InterPro"/>
</dbReference>
<proteinExistence type="predicted"/>
<gene>
    <name evidence="3" type="ORF">C5167_013585</name>
</gene>
<organism evidence="3 4">
    <name type="scientific">Papaver somniferum</name>
    <name type="common">Opium poppy</name>
    <dbReference type="NCBI Taxonomy" id="3469"/>
    <lineage>
        <taxon>Eukaryota</taxon>
        <taxon>Viridiplantae</taxon>
        <taxon>Streptophyta</taxon>
        <taxon>Embryophyta</taxon>
        <taxon>Tracheophyta</taxon>
        <taxon>Spermatophyta</taxon>
        <taxon>Magnoliopsida</taxon>
        <taxon>Ranunculales</taxon>
        <taxon>Papaveraceae</taxon>
        <taxon>Papaveroideae</taxon>
        <taxon>Papaver</taxon>
    </lineage>
</organism>
<dbReference type="OMA" id="FEATHFS"/>
<feature type="repeat" description="PPR" evidence="2">
    <location>
        <begin position="9"/>
        <end position="43"/>
    </location>
</feature>
<evidence type="ECO:0000256" key="2">
    <source>
        <dbReference type="PROSITE-ProRule" id="PRU00708"/>
    </source>
</evidence>
<accession>A0A4Y7J0S3</accession>
<keyword evidence="1" id="KW-0677">Repeat</keyword>
<dbReference type="PROSITE" id="PS51375">
    <property type="entry name" value="PPR"/>
    <property type="match status" value="1"/>
</dbReference>
<dbReference type="InterPro" id="IPR002885">
    <property type="entry name" value="PPR_rpt"/>
</dbReference>
<dbReference type="InterPro" id="IPR046960">
    <property type="entry name" value="PPR_At4g14850-like_plant"/>
</dbReference>
<name>A0A4Y7J0S3_PAPSO</name>
<evidence type="ECO:0000313" key="3">
    <source>
        <dbReference type="EMBL" id="RZC54734.1"/>
    </source>
</evidence>
<dbReference type="PANTHER" id="PTHR47926:SF342">
    <property type="entry name" value="TETRATRICOPEPTIDE-LIKE HELICAL DOMAIN-CONTAINING PROTEIN-RELATED"/>
    <property type="match status" value="1"/>
</dbReference>
<reference evidence="3 4" key="1">
    <citation type="journal article" date="2018" name="Science">
        <title>The opium poppy genome and morphinan production.</title>
        <authorList>
            <person name="Guo L."/>
            <person name="Winzer T."/>
            <person name="Yang X."/>
            <person name="Li Y."/>
            <person name="Ning Z."/>
            <person name="He Z."/>
            <person name="Teodor R."/>
            <person name="Lu Y."/>
            <person name="Bowser T.A."/>
            <person name="Graham I.A."/>
            <person name="Ye K."/>
        </authorList>
    </citation>
    <scope>NUCLEOTIDE SEQUENCE [LARGE SCALE GENOMIC DNA]</scope>
    <source>
        <strain evidence="4">cv. HN1</strain>
        <tissue evidence="3">Leaves</tissue>
    </source>
</reference>
<evidence type="ECO:0000256" key="1">
    <source>
        <dbReference type="ARBA" id="ARBA00022737"/>
    </source>
</evidence>
<dbReference type="Pfam" id="PF13041">
    <property type="entry name" value="PPR_2"/>
    <property type="match status" value="1"/>
</dbReference>
<dbReference type="AlphaFoldDB" id="A0A4Y7J0S3"/>
<sequence length="145" mass="16173">MFDEMPCKDMVTWTALISGYSQNDRPEEALALFPQMIELGLKPNQFTSGSLLKASGSAATDKPGRQVHSDVYVASSLVDMHARFDRIKEAQIVFDGILRRKKKVSWNVLLIAFHARKGEGTVRMLLSCFGGCEGFKPTHYVCKCV</sequence>
<dbReference type="Gene3D" id="1.25.40.10">
    <property type="entry name" value="Tetratricopeptide repeat domain"/>
    <property type="match status" value="1"/>
</dbReference>
<evidence type="ECO:0008006" key="5">
    <source>
        <dbReference type="Google" id="ProtNLM"/>
    </source>
</evidence>
<dbReference type="NCBIfam" id="TIGR00756">
    <property type="entry name" value="PPR"/>
    <property type="match status" value="1"/>
</dbReference>
<keyword evidence="4" id="KW-1185">Reference proteome</keyword>
<dbReference type="PANTHER" id="PTHR47926">
    <property type="entry name" value="PENTATRICOPEPTIDE REPEAT-CONTAINING PROTEIN"/>
    <property type="match status" value="1"/>
</dbReference>
<dbReference type="EMBL" id="CM010717">
    <property type="protein sequence ID" value="RZC54734.1"/>
    <property type="molecule type" value="Genomic_DNA"/>
</dbReference>